<keyword evidence="10" id="KW-1185">Reference proteome</keyword>
<proteinExistence type="inferred from homology"/>
<feature type="transmembrane region" description="Helical" evidence="7">
    <location>
        <begin position="111"/>
        <end position="130"/>
    </location>
</feature>
<dbReference type="InterPro" id="IPR000515">
    <property type="entry name" value="MetI-like"/>
</dbReference>
<evidence type="ECO:0000259" key="8">
    <source>
        <dbReference type="PROSITE" id="PS50928"/>
    </source>
</evidence>
<dbReference type="Gene3D" id="1.10.3720.10">
    <property type="entry name" value="MetI-like"/>
    <property type="match status" value="1"/>
</dbReference>
<dbReference type="InterPro" id="IPR035906">
    <property type="entry name" value="MetI-like_sf"/>
</dbReference>
<keyword evidence="2 7" id="KW-0813">Transport</keyword>
<feature type="transmembrane region" description="Helical" evidence="7">
    <location>
        <begin position="142"/>
        <end position="163"/>
    </location>
</feature>
<sequence>MYHIRMKSILEKSALYSVLGILSLLCIIPLWLVISASLTAENVLTLHGYRLIPAEFSLDAYRFILNDSKQLFDSYAITIMVTIGGTITALILTALLSYPLSRPDFMFRSSFSFYIFFTMLFNGGLVPFYILVSQYLHLKDSIWALIIPYLIQPFNVLLMRTFFATIPISLIESAQIDGAGEVFIFRKIIIPLSTPVLATVGLFISLIYWNDWYLGLLFIEDRKLLPLQYLLMTLMTNIEVMSSNTQLGGELLRIPSESARMAMAVLAIGPIACIYMFFQKYFVQGLTVGAVKG</sequence>
<reference evidence="9" key="1">
    <citation type="journal article" date="2014" name="Int. J. Syst. Evol. Microbiol.">
        <title>Complete genome sequence of Corynebacterium casei LMG S-19264T (=DSM 44701T), isolated from a smear-ripened cheese.</title>
        <authorList>
            <consortium name="US DOE Joint Genome Institute (JGI-PGF)"/>
            <person name="Walter F."/>
            <person name="Albersmeier A."/>
            <person name="Kalinowski J."/>
            <person name="Ruckert C."/>
        </authorList>
    </citation>
    <scope>NUCLEOTIDE SEQUENCE</scope>
    <source>
        <strain evidence="9">CGMCC 1.15178</strain>
    </source>
</reference>
<dbReference type="PROSITE" id="PS50928">
    <property type="entry name" value="ABC_TM1"/>
    <property type="match status" value="1"/>
</dbReference>
<keyword evidence="5 7" id="KW-1133">Transmembrane helix</keyword>
<reference evidence="9" key="2">
    <citation type="submission" date="2020-09" db="EMBL/GenBank/DDBJ databases">
        <authorList>
            <person name="Sun Q."/>
            <person name="Zhou Y."/>
        </authorList>
    </citation>
    <scope>NUCLEOTIDE SEQUENCE</scope>
    <source>
        <strain evidence="9">CGMCC 1.15178</strain>
    </source>
</reference>
<feature type="transmembrane region" description="Helical" evidence="7">
    <location>
        <begin position="259"/>
        <end position="278"/>
    </location>
</feature>
<dbReference type="GO" id="GO:0055085">
    <property type="term" value="P:transmembrane transport"/>
    <property type="evidence" value="ECO:0007669"/>
    <property type="project" value="InterPro"/>
</dbReference>
<evidence type="ECO:0000313" key="9">
    <source>
        <dbReference type="EMBL" id="GGD78047.1"/>
    </source>
</evidence>
<feature type="transmembrane region" description="Helical" evidence="7">
    <location>
        <begin position="14"/>
        <end position="34"/>
    </location>
</feature>
<keyword evidence="3" id="KW-1003">Cell membrane</keyword>
<evidence type="ECO:0000313" key="10">
    <source>
        <dbReference type="Proteomes" id="UP000612456"/>
    </source>
</evidence>
<dbReference type="GO" id="GO:0005886">
    <property type="term" value="C:plasma membrane"/>
    <property type="evidence" value="ECO:0007669"/>
    <property type="project" value="UniProtKB-SubCell"/>
</dbReference>
<comment type="similarity">
    <text evidence="7">Belongs to the binding-protein-dependent transport system permease family.</text>
</comment>
<dbReference type="PANTHER" id="PTHR43744:SF9">
    <property type="entry name" value="POLYGALACTURONAN_RHAMNOGALACTURONAN TRANSPORT SYSTEM PERMEASE PROTEIN YTCP"/>
    <property type="match status" value="1"/>
</dbReference>
<comment type="subcellular location">
    <subcellularLocation>
        <location evidence="1 7">Cell membrane</location>
        <topology evidence="1 7">Multi-pass membrane protein</topology>
    </subcellularLocation>
</comment>
<dbReference type="RefSeq" id="WP_229750414.1">
    <property type="nucleotide sequence ID" value="NZ_BMHP01000003.1"/>
</dbReference>
<evidence type="ECO:0000256" key="7">
    <source>
        <dbReference type="RuleBase" id="RU363032"/>
    </source>
</evidence>
<dbReference type="CDD" id="cd06261">
    <property type="entry name" value="TM_PBP2"/>
    <property type="match status" value="1"/>
</dbReference>
<gene>
    <name evidence="9" type="ORF">GCM10010911_40060</name>
</gene>
<feature type="transmembrane region" description="Helical" evidence="7">
    <location>
        <begin position="75"/>
        <end position="99"/>
    </location>
</feature>
<keyword evidence="6 7" id="KW-0472">Membrane</keyword>
<comment type="caution">
    <text evidence="9">The sequence shown here is derived from an EMBL/GenBank/DDBJ whole genome shotgun (WGS) entry which is preliminary data.</text>
</comment>
<evidence type="ECO:0000256" key="5">
    <source>
        <dbReference type="ARBA" id="ARBA00022989"/>
    </source>
</evidence>
<accession>A0A916Z6B8</accession>
<evidence type="ECO:0000256" key="3">
    <source>
        <dbReference type="ARBA" id="ARBA00022475"/>
    </source>
</evidence>
<keyword evidence="4 7" id="KW-0812">Transmembrane</keyword>
<organism evidence="9 10">
    <name type="scientific">Paenibacillus nasutitermitis</name>
    <dbReference type="NCBI Taxonomy" id="1652958"/>
    <lineage>
        <taxon>Bacteria</taxon>
        <taxon>Bacillati</taxon>
        <taxon>Bacillota</taxon>
        <taxon>Bacilli</taxon>
        <taxon>Bacillales</taxon>
        <taxon>Paenibacillaceae</taxon>
        <taxon>Paenibacillus</taxon>
    </lineage>
</organism>
<name>A0A916Z6B8_9BACL</name>
<dbReference type="SUPFAM" id="SSF161098">
    <property type="entry name" value="MetI-like"/>
    <property type="match status" value="1"/>
</dbReference>
<evidence type="ECO:0000256" key="6">
    <source>
        <dbReference type="ARBA" id="ARBA00023136"/>
    </source>
</evidence>
<dbReference type="Proteomes" id="UP000612456">
    <property type="component" value="Unassembled WGS sequence"/>
</dbReference>
<evidence type="ECO:0000256" key="2">
    <source>
        <dbReference type="ARBA" id="ARBA00022448"/>
    </source>
</evidence>
<feature type="transmembrane region" description="Helical" evidence="7">
    <location>
        <begin position="184"/>
        <end position="209"/>
    </location>
</feature>
<dbReference type="PANTHER" id="PTHR43744">
    <property type="entry name" value="ABC TRANSPORTER PERMEASE PROTEIN MG189-RELATED-RELATED"/>
    <property type="match status" value="1"/>
</dbReference>
<protein>
    <submittedName>
        <fullName evidence="9">Sugar ABC transporter permease</fullName>
    </submittedName>
</protein>
<evidence type="ECO:0000256" key="4">
    <source>
        <dbReference type="ARBA" id="ARBA00022692"/>
    </source>
</evidence>
<feature type="domain" description="ABC transmembrane type-1" evidence="8">
    <location>
        <begin position="75"/>
        <end position="278"/>
    </location>
</feature>
<dbReference type="EMBL" id="BMHP01000003">
    <property type="protein sequence ID" value="GGD78047.1"/>
    <property type="molecule type" value="Genomic_DNA"/>
</dbReference>
<dbReference type="AlphaFoldDB" id="A0A916Z6B8"/>
<dbReference type="Pfam" id="PF00528">
    <property type="entry name" value="BPD_transp_1"/>
    <property type="match status" value="1"/>
</dbReference>
<evidence type="ECO:0000256" key="1">
    <source>
        <dbReference type="ARBA" id="ARBA00004651"/>
    </source>
</evidence>